<dbReference type="PROSITE" id="PS00584">
    <property type="entry name" value="PFKB_KINASES_2"/>
    <property type="match status" value="1"/>
</dbReference>
<name>A0ABU6JI38_9BURK</name>
<dbReference type="InterPro" id="IPR002173">
    <property type="entry name" value="Carboh/pur_kinase_PfkB_CS"/>
</dbReference>
<proteinExistence type="inferred from homology"/>
<dbReference type="CDD" id="cd01166">
    <property type="entry name" value="KdgK"/>
    <property type="match status" value="1"/>
</dbReference>
<keyword evidence="2" id="KW-0808">Transferase</keyword>
<keyword evidence="3 5" id="KW-0418">Kinase</keyword>
<keyword evidence="6" id="KW-1185">Reference proteome</keyword>
<comment type="caution">
    <text evidence="5">The sequence shown here is derived from an EMBL/GenBank/DDBJ whole genome shotgun (WGS) entry which is preliminary data.</text>
</comment>
<evidence type="ECO:0000256" key="3">
    <source>
        <dbReference type="ARBA" id="ARBA00022777"/>
    </source>
</evidence>
<reference evidence="5 6" key="1">
    <citation type="submission" date="2023-10" db="EMBL/GenBank/DDBJ databases">
        <title>Noviherbaspirillum sp. CPCC 100848 genome assembly.</title>
        <authorList>
            <person name="Li X.Y."/>
            <person name="Fang X.M."/>
        </authorList>
    </citation>
    <scope>NUCLEOTIDE SEQUENCE [LARGE SCALE GENOMIC DNA]</scope>
    <source>
        <strain evidence="5 6">CPCC 100848</strain>
    </source>
</reference>
<dbReference type="InterPro" id="IPR050306">
    <property type="entry name" value="PfkB_Carbo_kinase"/>
</dbReference>
<evidence type="ECO:0000313" key="5">
    <source>
        <dbReference type="EMBL" id="MEC4723126.1"/>
    </source>
</evidence>
<dbReference type="RefSeq" id="WP_326509749.1">
    <property type="nucleotide sequence ID" value="NZ_JAWIIV010000044.1"/>
</dbReference>
<dbReference type="Pfam" id="PF00294">
    <property type="entry name" value="PfkB"/>
    <property type="match status" value="1"/>
</dbReference>
<protein>
    <submittedName>
        <fullName evidence="5">Sugar kinase</fullName>
    </submittedName>
</protein>
<dbReference type="Proteomes" id="UP001352263">
    <property type="component" value="Unassembled WGS sequence"/>
</dbReference>
<evidence type="ECO:0000259" key="4">
    <source>
        <dbReference type="Pfam" id="PF00294"/>
    </source>
</evidence>
<dbReference type="EMBL" id="JAWIIV010000044">
    <property type="protein sequence ID" value="MEC4723126.1"/>
    <property type="molecule type" value="Genomic_DNA"/>
</dbReference>
<feature type="domain" description="Carbohydrate kinase PfkB" evidence="4">
    <location>
        <begin position="10"/>
        <end position="291"/>
    </location>
</feature>
<dbReference type="PANTHER" id="PTHR43085:SF15">
    <property type="entry name" value="2-DEHYDRO-3-DEOXYGLUCONOKINASE"/>
    <property type="match status" value="1"/>
</dbReference>
<comment type="similarity">
    <text evidence="1">Belongs to the carbohydrate kinase PfkB family.</text>
</comment>
<evidence type="ECO:0000313" key="6">
    <source>
        <dbReference type="Proteomes" id="UP001352263"/>
    </source>
</evidence>
<accession>A0ABU6JI38</accession>
<gene>
    <name evidence="5" type="ORF">RY831_28610</name>
</gene>
<dbReference type="SUPFAM" id="SSF53613">
    <property type="entry name" value="Ribokinase-like"/>
    <property type="match status" value="1"/>
</dbReference>
<evidence type="ECO:0000256" key="2">
    <source>
        <dbReference type="ARBA" id="ARBA00022679"/>
    </source>
</evidence>
<dbReference type="GO" id="GO:0016301">
    <property type="term" value="F:kinase activity"/>
    <property type="evidence" value="ECO:0007669"/>
    <property type="project" value="UniProtKB-KW"/>
</dbReference>
<dbReference type="PANTHER" id="PTHR43085">
    <property type="entry name" value="HEXOKINASE FAMILY MEMBER"/>
    <property type="match status" value="1"/>
</dbReference>
<dbReference type="Gene3D" id="3.40.1190.20">
    <property type="match status" value="1"/>
</dbReference>
<evidence type="ECO:0000256" key="1">
    <source>
        <dbReference type="ARBA" id="ARBA00010688"/>
    </source>
</evidence>
<sequence>MIELRPTAPATLMQSFAGDVYNTAVYFRRLSPQWPSQFISCVGEDHVSDALMLDAGSHGLDTTLIRRVADRHPGLYWITTSASGERSFLYWRGFSAARMMLDENQEIRLRSCLADCGLFYFSGITLSILQEPQRERLLNLASDIRSAGGIVAFDSNYRASLWESKEAAVDWSLAASRTASHLLVTEDDEAALHGDATPADTLARALELGAVEVVVKMGARGCLLQSEAMDEALRVPAVQANVVDTTAAGDSFNAAYLAARTRGLSPLEAARSGCSLAARVVAFPGAIIPADAMP</sequence>
<organism evidence="5 6">
    <name type="scientific">Noviherbaspirillum album</name>
    <dbReference type="NCBI Taxonomy" id="3080276"/>
    <lineage>
        <taxon>Bacteria</taxon>
        <taxon>Pseudomonadati</taxon>
        <taxon>Pseudomonadota</taxon>
        <taxon>Betaproteobacteria</taxon>
        <taxon>Burkholderiales</taxon>
        <taxon>Oxalobacteraceae</taxon>
        <taxon>Noviherbaspirillum</taxon>
    </lineage>
</organism>
<dbReference type="InterPro" id="IPR029056">
    <property type="entry name" value="Ribokinase-like"/>
</dbReference>
<dbReference type="InterPro" id="IPR011611">
    <property type="entry name" value="PfkB_dom"/>
</dbReference>